<comment type="function">
    <text evidence="8">Gustatory receptor which mediates acceptance or avoidance behavior, depending on its substrates.</text>
</comment>
<keyword evidence="5 8" id="KW-0472">Membrane</keyword>
<evidence type="ECO:0000313" key="9">
    <source>
        <dbReference type="EMBL" id="CAI6355090.1"/>
    </source>
</evidence>
<feature type="transmembrane region" description="Helical" evidence="8">
    <location>
        <begin position="137"/>
        <end position="162"/>
    </location>
</feature>
<evidence type="ECO:0000313" key="10">
    <source>
        <dbReference type="Proteomes" id="UP001160148"/>
    </source>
</evidence>
<feature type="transmembrane region" description="Helical" evidence="8">
    <location>
        <begin position="56"/>
        <end position="73"/>
    </location>
</feature>
<accession>A0AAV0WH09</accession>
<keyword evidence="10" id="KW-1185">Reference proteome</keyword>
<dbReference type="GO" id="GO:0050909">
    <property type="term" value="P:sensory perception of taste"/>
    <property type="evidence" value="ECO:0007669"/>
    <property type="project" value="InterPro"/>
</dbReference>
<comment type="caution">
    <text evidence="8">Lacks conserved residue(s) required for the propagation of feature annotation.</text>
</comment>
<reference evidence="9 10" key="1">
    <citation type="submission" date="2023-01" db="EMBL/GenBank/DDBJ databases">
        <authorList>
            <person name="Whitehead M."/>
        </authorList>
    </citation>
    <scope>NUCLEOTIDE SEQUENCE [LARGE SCALE GENOMIC DNA]</scope>
</reference>
<gene>
    <name evidence="9" type="ORF">MEUPH1_LOCUS10984</name>
</gene>
<dbReference type="PANTHER" id="PTHR21143">
    <property type="entry name" value="INVERTEBRATE GUSTATORY RECEPTOR"/>
    <property type="match status" value="1"/>
</dbReference>
<keyword evidence="3 8" id="KW-0812">Transmembrane</keyword>
<feature type="transmembrane region" description="Helical" evidence="8">
    <location>
        <begin position="292"/>
        <end position="312"/>
    </location>
</feature>
<organism evidence="9 10">
    <name type="scientific">Macrosiphum euphorbiae</name>
    <name type="common">potato aphid</name>
    <dbReference type="NCBI Taxonomy" id="13131"/>
    <lineage>
        <taxon>Eukaryota</taxon>
        <taxon>Metazoa</taxon>
        <taxon>Ecdysozoa</taxon>
        <taxon>Arthropoda</taxon>
        <taxon>Hexapoda</taxon>
        <taxon>Insecta</taxon>
        <taxon>Pterygota</taxon>
        <taxon>Neoptera</taxon>
        <taxon>Paraneoptera</taxon>
        <taxon>Hemiptera</taxon>
        <taxon>Sternorrhyncha</taxon>
        <taxon>Aphidomorpha</taxon>
        <taxon>Aphidoidea</taxon>
        <taxon>Aphididae</taxon>
        <taxon>Macrosiphini</taxon>
        <taxon>Macrosiphum</taxon>
    </lineage>
</organism>
<dbReference type="GO" id="GO:0007635">
    <property type="term" value="P:chemosensory behavior"/>
    <property type="evidence" value="ECO:0007669"/>
    <property type="project" value="TreeGrafter"/>
</dbReference>
<keyword evidence="4 8" id="KW-1133">Transmembrane helix</keyword>
<dbReference type="PANTHER" id="PTHR21143:SF133">
    <property type="entry name" value="GUSTATORY AND PHEROMONE RECEPTOR 32A-RELATED"/>
    <property type="match status" value="1"/>
</dbReference>
<proteinExistence type="inferred from homology"/>
<evidence type="ECO:0000256" key="1">
    <source>
        <dbReference type="ARBA" id="ARBA00004651"/>
    </source>
</evidence>
<keyword evidence="6 8" id="KW-0675">Receptor</keyword>
<evidence type="ECO:0000256" key="3">
    <source>
        <dbReference type="ARBA" id="ARBA00022692"/>
    </source>
</evidence>
<feature type="transmembrane region" description="Helical" evidence="8">
    <location>
        <begin position="105"/>
        <end position="125"/>
    </location>
</feature>
<dbReference type="GO" id="GO:0008049">
    <property type="term" value="P:male courtship behavior"/>
    <property type="evidence" value="ECO:0007669"/>
    <property type="project" value="TreeGrafter"/>
</dbReference>
<evidence type="ECO:0000256" key="6">
    <source>
        <dbReference type="ARBA" id="ARBA00023170"/>
    </source>
</evidence>
<comment type="similarity">
    <text evidence="8">Belongs to the insect chemoreceptor superfamily. Gustatory receptor (GR) family.</text>
</comment>
<evidence type="ECO:0000256" key="5">
    <source>
        <dbReference type="ARBA" id="ARBA00023136"/>
    </source>
</evidence>
<dbReference type="GO" id="GO:0005886">
    <property type="term" value="C:plasma membrane"/>
    <property type="evidence" value="ECO:0007669"/>
    <property type="project" value="UniProtKB-SubCell"/>
</dbReference>
<comment type="subcellular location">
    <subcellularLocation>
        <location evidence="1 8">Cell membrane</location>
        <topology evidence="1 8">Multi-pass membrane protein</topology>
    </subcellularLocation>
</comment>
<dbReference type="AlphaFoldDB" id="A0AAV0WH09"/>
<evidence type="ECO:0000256" key="8">
    <source>
        <dbReference type="RuleBase" id="RU363108"/>
    </source>
</evidence>
<feature type="transmembrane region" description="Helical" evidence="8">
    <location>
        <begin position="247"/>
        <end position="272"/>
    </location>
</feature>
<keyword evidence="2 8" id="KW-1003">Cell membrane</keyword>
<dbReference type="GO" id="GO:0007165">
    <property type="term" value="P:signal transduction"/>
    <property type="evidence" value="ECO:0007669"/>
    <property type="project" value="UniProtKB-KW"/>
</dbReference>
<dbReference type="GO" id="GO:0043025">
    <property type="term" value="C:neuronal cell body"/>
    <property type="evidence" value="ECO:0007669"/>
    <property type="project" value="TreeGrafter"/>
</dbReference>
<sequence>MNNEAWRLFWKRLITVVAAAALMTSCVFNFITAPLILCLMDGGCEEVSVTSLRGMYARTIAGACFASASALLCKCGTTVPIYKQTMEAHDVYSPTTVAERRDRSLFCALYVTLCMSVTLPINALRLSLLYRNRSDPIVLVFFVFMYLENVAMCLGETCFVTWCRTLSNKFLVINRDLQLLGEEMATVNDTAAGKSITTALIATTVTAATAAGRRVTYGGDFYGGSGEQSIANAVEVIRIRHQLIRDALSVLVDLFGVPVGLSLLTLGVMTLFDIYYQVSDVMGADSRLMIFIYMWLLQYTIRFSTIVMTAHYTTKQALKSKIFITDINNRYLDNNTKEELQIFLNQLSNCSIEITAYDFITLNTHLISSAIVAGTTYLVILLQFDSNDD</sequence>
<protein>
    <recommendedName>
        <fullName evidence="8">Gustatory receptor</fullName>
    </recommendedName>
</protein>
<dbReference type="EMBL" id="CARXXK010000002">
    <property type="protein sequence ID" value="CAI6355090.1"/>
    <property type="molecule type" value="Genomic_DNA"/>
</dbReference>
<feature type="transmembrane region" description="Helical" evidence="8">
    <location>
        <begin position="12"/>
        <end position="36"/>
    </location>
</feature>
<evidence type="ECO:0000256" key="4">
    <source>
        <dbReference type="ARBA" id="ARBA00022989"/>
    </source>
</evidence>
<dbReference type="Pfam" id="PF08395">
    <property type="entry name" value="7tm_7"/>
    <property type="match status" value="1"/>
</dbReference>
<dbReference type="GO" id="GO:0030425">
    <property type="term" value="C:dendrite"/>
    <property type="evidence" value="ECO:0007669"/>
    <property type="project" value="TreeGrafter"/>
</dbReference>
<dbReference type="Proteomes" id="UP001160148">
    <property type="component" value="Unassembled WGS sequence"/>
</dbReference>
<dbReference type="InterPro" id="IPR013604">
    <property type="entry name" value="7TM_chemorcpt"/>
</dbReference>
<dbReference type="PROSITE" id="PS51257">
    <property type="entry name" value="PROKAR_LIPOPROTEIN"/>
    <property type="match status" value="1"/>
</dbReference>
<keyword evidence="7 8" id="KW-0807">Transducer</keyword>
<name>A0AAV0WH09_9HEMI</name>
<dbReference type="GO" id="GO:0030424">
    <property type="term" value="C:axon"/>
    <property type="evidence" value="ECO:0007669"/>
    <property type="project" value="TreeGrafter"/>
</dbReference>
<evidence type="ECO:0000256" key="7">
    <source>
        <dbReference type="ARBA" id="ARBA00023224"/>
    </source>
</evidence>
<comment type="caution">
    <text evidence="9">The sequence shown here is derived from an EMBL/GenBank/DDBJ whole genome shotgun (WGS) entry which is preliminary data.</text>
</comment>
<evidence type="ECO:0000256" key="2">
    <source>
        <dbReference type="ARBA" id="ARBA00022475"/>
    </source>
</evidence>